<dbReference type="InterPro" id="IPR056782">
    <property type="entry name" value="HAD_PNKP"/>
</dbReference>
<dbReference type="InterPro" id="IPR036412">
    <property type="entry name" value="HAD-like_sf"/>
</dbReference>
<feature type="domain" description="Polynucleotide kinase PNKP phosphatase" evidence="1">
    <location>
        <begin position="5"/>
        <end position="154"/>
    </location>
</feature>
<reference evidence="2" key="1">
    <citation type="submission" date="2021-01" db="EMBL/GenBank/DDBJ databases">
        <authorList>
            <person name="Rakov C."/>
            <person name="Alkalay-Oren S."/>
            <person name="Coppenhagen-Glazer S."/>
            <person name="Hazan R."/>
        </authorList>
    </citation>
    <scope>NUCLEOTIDE SEQUENCE</scope>
</reference>
<keyword evidence="3" id="KW-1185">Reference proteome</keyword>
<evidence type="ECO:0000313" key="2">
    <source>
        <dbReference type="EMBL" id="QRE00417.1"/>
    </source>
</evidence>
<accession>A0A889IQ09</accession>
<organism evidence="2 3">
    <name type="scientific">Burkholderia phage BCSR52</name>
    <dbReference type="NCBI Taxonomy" id="2805748"/>
    <lineage>
        <taxon>Viruses</taxon>
        <taxon>Duplodnaviria</taxon>
        <taxon>Heunggongvirae</taxon>
        <taxon>Uroviricota</taxon>
        <taxon>Caudoviricetes</taxon>
        <taxon>Lindbergviridae</taxon>
        <taxon>Irusalimvirus</taxon>
        <taxon>Irusalimvirus BCSR52</taxon>
    </lineage>
</organism>
<dbReference type="Pfam" id="PF25109">
    <property type="entry name" value="HAD_PNKP"/>
    <property type="match status" value="1"/>
</dbReference>
<name>A0A889IQ09_9CAUD</name>
<evidence type="ECO:0000259" key="1">
    <source>
        <dbReference type="Pfam" id="PF25109"/>
    </source>
</evidence>
<protein>
    <submittedName>
        <fullName evidence="2">3'-phosphatase, 5'-polynucleotide kinase</fullName>
    </submittedName>
</protein>
<keyword evidence="2" id="KW-0418">Kinase</keyword>
<evidence type="ECO:0000313" key="3">
    <source>
        <dbReference type="Proteomes" id="UP000622430"/>
    </source>
</evidence>
<dbReference type="Gene3D" id="3.40.50.1000">
    <property type="entry name" value="HAD superfamily/HAD-like"/>
    <property type="match status" value="1"/>
</dbReference>
<keyword evidence="2" id="KW-0808">Transferase</keyword>
<dbReference type="EMBL" id="MW460246">
    <property type="protein sequence ID" value="QRE00417.1"/>
    <property type="molecule type" value="Genomic_DNA"/>
</dbReference>
<dbReference type="Proteomes" id="UP000622430">
    <property type="component" value="Segment"/>
</dbReference>
<dbReference type="SUPFAM" id="SSF56784">
    <property type="entry name" value="HAD-like"/>
    <property type="match status" value="1"/>
</dbReference>
<sequence length="157" mass="18501">MTPLYIFDLDGTLSDNSHRVPLIHPDRKPTSDDWTRYTLQCPLDAPRQQVIMTLMSLYERGCDIRIWTGRDELARELTVVWLMHYCDRPRHVVEGWLEHMRENGDNTPGPNLKRKWLNLMSKEDRSRLVAVFEDQQKVVEMWRGEGITCFQLDSAEA</sequence>
<proteinExistence type="predicted"/>
<dbReference type="GO" id="GO:0016301">
    <property type="term" value="F:kinase activity"/>
    <property type="evidence" value="ECO:0007669"/>
    <property type="project" value="UniProtKB-KW"/>
</dbReference>
<dbReference type="InterPro" id="IPR023214">
    <property type="entry name" value="HAD_sf"/>
</dbReference>